<dbReference type="EMBL" id="CP070496">
    <property type="protein sequence ID" value="QSB05479.1"/>
    <property type="molecule type" value="Genomic_DNA"/>
</dbReference>
<gene>
    <name evidence="2" type="ORF">JQS30_00600</name>
</gene>
<feature type="transmembrane region" description="Helical" evidence="1">
    <location>
        <begin position="118"/>
        <end position="136"/>
    </location>
</feature>
<proteinExistence type="predicted"/>
<keyword evidence="1" id="KW-0472">Membrane</keyword>
<name>A0A895XQ31_9ACTN</name>
<keyword evidence="3" id="KW-1185">Reference proteome</keyword>
<dbReference type="KEGG" id="nav:JQS30_00600"/>
<dbReference type="AlphaFoldDB" id="A0A895XQ31"/>
<dbReference type="RefSeq" id="WP_213171487.1">
    <property type="nucleotide sequence ID" value="NZ_CP070496.1"/>
</dbReference>
<feature type="transmembrane region" description="Helical" evidence="1">
    <location>
        <begin position="148"/>
        <end position="170"/>
    </location>
</feature>
<keyword evidence="1" id="KW-0812">Transmembrane</keyword>
<evidence type="ECO:0000313" key="3">
    <source>
        <dbReference type="Proteomes" id="UP000662939"/>
    </source>
</evidence>
<organism evidence="2 3">
    <name type="scientific">Natronoglycomyces albus</name>
    <dbReference type="NCBI Taxonomy" id="2811108"/>
    <lineage>
        <taxon>Bacteria</taxon>
        <taxon>Bacillati</taxon>
        <taxon>Actinomycetota</taxon>
        <taxon>Actinomycetes</taxon>
        <taxon>Glycomycetales</taxon>
        <taxon>Glycomycetaceae</taxon>
        <taxon>Natronoglycomyces</taxon>
    </lineage>
</organism>
<evidence type="ECO:0000256" key="1">
    <source>
        <dbReference type="SAM" id="Phobius"/>
    </source>
</evidence>
<keyword evidence="1" id="KW-1133">Transmembrane helix</keyword>
<evidence type="ECO:0000313" key="2">
    <source>
        <dbReference type="EMBL" id="QSB05479.1"/>
    </source>
</evidence>
<reference evidence="2" key="1">
    <citation type="submission" date="2021-02" db="EMBL/GenBank/DDBJ databases">
        <title>Natronoglycomyces albus gen. nov., sp. nov, a haloalkaliphilic actinobacterium from a soda solonchak soil.</title>
        <authorList>
            <person name="Sorokin D.Y."/>
            <person name="Khijniak T.V."/>
            <person name="Zakharycheva A.P."/>
            <person name="Boueva O.V."/>
            <person name="Ariskina E.V."/>
            <person name="Hahnke R.L."/>
            <person name="Bunk B."/>
            <person name="Sproer C."/>
            <person name="Schumann P."/>
            <person name="Evtushenko L.I."/>
            <person name="Kublanov I.V."/>
        </authorList>
    </citation>
    <scope>NUCLEOTIDE SEQUENCE</scope>
    <source>
        <strain evidence="2">DSM 106290</strain>
    </source>
</reference>
<accession>A0A895XQ31</accession>
<protein>
    <submittedName>
        <fullName evidence="2">Uncharacterized protein</fullName>
    </submittedName>
</protein>
<sequence>MSAFDDYLTAVRELDTMRRNQAETEQQRAGQAATLGEQANAIDAQVADQRNAITALAAEAKTTVELKGPIVTPGQDPRSELAAASADLERSHQTLAQARWLAHRPPALPAWRVDERNGLIYGLWAVVAIVAQLIVLRTSGTPDGIWQVVTLSAWLVGLPLAAFAAGWLSIGVVSRPRLGEPEKLQRNPRLGLVICASTLVVACGLFW</sequence>
<dbReference type="Proteomes" id="UP000662939">
    <property type="component" value="Chromosome"/>
</dbReference>